<dbReference type="RefSeq" id="WP_229211785.1">
    <property type="nucleotide sequence ID" value="NZ_JAASQJ010000001.1"/>
</dbReference>
<evidence type="ECO:0000313" key="2">
    <source>
        <dbReference type="EMBL" id="NIJ52165.1"/>
    </source>
</evidence>
<organism evidence="2 3">
    <name type="scientific">Dyadobacter arcticus</name>
    <dbReference type="NCBI Taxonomy" id="1078754"/>
    <lineage>
        <taxon>Bacteria</taxon>
        <taxon>Pseudomonadati</taxon>
        <taxon>Bacteroidota</taxon>
        <taxon>Cytophagia</taxon>
        <taxon>Cytophagales</taxon>
        <taxon>Spirosomataceae</taxon>
        <taxon>Dyadobacter</taxon>
    </lineage>
</organism>
<feature type="domain" description="Organic solvent tolerance-like N-terminal" evidence="1">
    <location>
        <begin position="56"/>
        <end position="212"/>
    </location>
</feature>
<proteinExistence type="predicted"/>
<keyword evidence="3" id="KW-1185">Reference proteome</keyword>
<name>A0ABX0UKG1_9BACT</name>
<dbReference type="Gene3D" id="2.60.450.10">
    <property type="entry name" value="Lipopolysaccharide (LPS) transport protein A like domain"/>
    <property type="match status" value="3"/>
</dbReference>
<sequence length="536" mass="60944">MNIKKYSKNCNPFKLLRVIHIKHNIFKLTFFSLLIFTPYLFAQKVLPKTQGGQTDDLVEILKSDELEIINENGVDSRRVTNGIFKHKGALLYSRLAIQNINTNVIEAFGNVKIVQGDTIIVTGDTLFYYGNTRLAIVSGRKTVLKDRKRTLTTRKIEYDMANGIANYKVPGKTVDEENVLTSKEGIYNTTTKEFTYYKSVKLVNKKYTLTTDTLLYNSITKWSYFNGATKIVNKDGVVVGTKGQYNTESAESSFHRRTTVDNETYTLTADSLVVDGKSNNGQGKGNVVIVAKKDKTVLNGDEGFYWKSEGYSKIYGHAFVRNVVSEDTLYIRADTLYSYENAKDSTRKLIGNKNVYIYKSDFQGKCDSISYNTADSIIRFFRQPILWSDQHYQMEADSITAFLVNNEINRMLLKGKSFVITEDTLVKQFNQVKGRTINAYFETGNKLKQVLVDGNGESAYYAIDDKNKSIGLNRVECGRMNLLFVDNRVQKISFVGKPDGKLIPPSKIKPAERQLDGFNWRITEKPTKNKTIWAEL</sequence>
<dbReference type="Pfam" id="PF13100">
    <property type="entry name" value="OstA_2"/>
    <property type="match status" value="1"/>
</dbReference>
<reference evidence="2 3" key="1">
    <citation type="submission" date="2020-03" db="EMBL/GenBank/DDBJ databases">
        <title>Genomic Encyclopedia of Type Strains, Phase IV (KMG-IV): sequencing the most valuable type-strain genomes for metagenomic binning, comparative biology and taxonomic classification.</title>
        <authorList>
            <person name="Goeker M."/>
        </authorList>
    </citation>
    <scope>NUCLEOTIDE SEQUENCE [LARGE SCALE GENOMIC DNA]</scope>
    <source>
        <strain evidence="2 3">DSM 102865</strain>
    </source>
</reference>
<comment type="caution">
    <text evidence="2">The sequence shown here is derived from an EMBL/GenBank/DDBJ whole genome shotgun (WGS) entry which is preliminary data.</text>
</comment>
<evidence type="ECO:0000313" key="3">
    <source>
        <dbReference type="Proteomes" id="UP001179181"/>
    </source>
</evidence>
<dbReference type="EMBL" id="JAASQJ010000001">
    <property type="protein sequence ID" value="NIJ52165.1"/>
    <property type="molecule type" value="Genomic_DNA"/>
</dbReference>
<evidence type="ECO:0000259" key="1">
    <source>
        <dbReference type="Pfam" id="PF13100"/>
    </source>
</evidence>
<dbReference type="Proteomes" id="UP001179181">
    <property type="component" value="Unassembled WGS sequence"/>
</dbReference>
<accession>A0ABX0UKG1</accession>
<protein>
    <submittedName>
        <fullName evidence="2">Lipopolysaccharide export system protein LptA</fullName>
    </submittedName>
</protein>
<gene>
    <name evidence="2" type="ORF">FHS68_001321</name>
</gene>
<dbReference type="InterPro" id="IPR005653">
    <property type="entry name" value="OstA-like_N"/>
</dbReference>